<name>A0ACA9NEN0_9GLOM</name>
<keyword evidence="2" id="KW-1185">Reference proteome</keyword>
<comment type="caution">
    <text evidence="1">The sequence shown here is derived from an EMBL/GenBank/DDBJ whole genome shotgun (WGS) entry which is preliminary data.</text>
</comment>
<feature type="non-terminal residue" evidence="1">
    <location>
        <position position="236"/>
    </location>
</feature>
<sequence length="236" mass="27428">DWKKHKYCENLSTIKTFEVNNDTRAEASNSPFLMNFNLEPIWLKIAIIGDNDVGKTTLARRAFYPSRKHDREIEYEDTGVIILCFALDAPQTLTNIEKIWIPDIKKKFPHKMPPLLLVGNNKQIEDSIPVIDSEDFTYAEIFKSYMEVNPMNEENCIKVFDKISLACVPKVRRPRNENDPFAETKINQGAVSMFKRPDNLSRFELYNDLFAETINNQKLNLNSQWSENNFTAETIL</sequence>
<evidence type="ECO:0000313" key="1">
    <source>
        <dbReference type="EMBL" id="CAG8651250.1"/>
    </source>
</evidence>
<feature type="non-terminal residue" evidence="1">
    <location>
        <position position="1"/>
    </location>
</feature>
<organism evidence="1 2">
    <name type="scientific">Racocetra persica</name>
    <dbReference type="NCBI Taxonomy" id="160502"/>
    <lineage>
        <taxon>Eukaryota</taxon>
        <taxon>Fungi</taxon>
        <taxon>Fungi incertae sedis</taxon>
        <taxon>Mucoromycota</taxon>
        <taxon>Glomeromycotina</taxon>
        <taxon>Glomeromycetes</taxon>
        <taxon>Diversisporales</taxon>
        <taxon>Gigasporaceae</taxon>
        <taxon>Racocetra</taxon>
    </lineage>
</organism>
<dbReference type="EMBL" id="CAJVQC010013797">
    <property type="protein sequence ID" value="CAG8651250.1"/>
    <property type="molecule type" value="Genomic_DNA"/>
</dbReference>
<accession>A0ACA9NEN0</accession>
<proteinExistence type="predicted"/>
<reference evidence="1" key="1">
    <citation type="submission" date="2021-06" db="EMBL/GenBank/DDBJ databases">
        <authorList>
            <person name="Kallberg Y."/>
            <person name="Tangrot J."/>
            <person name="Rosling A."/>
        </authorList>
    </citation>
    <scope>NUCLEOTIDE SEQUENCE</scope>
    <source>
        <strain evidence="1">MA461A</strain>
    </source>
</reference>
<gene>
    <name evidence="1" type="ORF">RPERSI_LOCUS7878</name>
</gene>
<evidence type="ECO:0000313" key="2">
    <source>
        <dbReference type="Proteomes" id="UP000789920"/>
    </source>
</evidence>
<dbReference type="Proteomes" id="UP000789920">
    <property type="component" value="Unassembled WGS sequence"/>
</dbReference>
<protein>
    <submittedName>
        <fullName evidence="1">32572_t:CDS:1</fullName>
    </submittedName>
</protein>